<gene>
    <name evidence="1" type="ORF">SAMN04488696_1325</name>
</gene>
<dbReference type="STRING" id="487685.SAMN04488696_1325"/>
<dbReference type="AlphaFoldDB" id="A0A1I4R290"/>
<protein>
    <recommendedName>
        <fullName evidence="3">DUF192 domain-containing protein</fullName>
    </recommendedName>
</protein>
<evidence type="ECO:0000313" key="1">
    <source>
        <dbReference type="EMBL" id="SFM46442.1"/>
    </source>
</evidence>
<keyword evidence="2" id="KW-1185">Reference proteome</keyword>
<dbReference type="OrthoDB" id="64208at2157"/>
<reference evidence="2" key="1">
    <citation type="submission" date="2016-10" db="EMBL/GenBank/DDBJ databases">
        <authorList>
            <person name="Varghese N."/>
            <person name="Submissions S."/>
        </authorList>
    </citation>
    <scope>NUCLEOTIDE SEQUENCE [LARGE SCALE GENOMIC DNA]</scope>
    <source>
        <strain evidence="2">Mob M</strain>
    </source>
</reference>
<sequence>MILKSNGKEIATDVDFACTLLSQARGLMFSRRIPEDYALVFVMKKVQKVSLHMLFVNYPIDVIYLDEQKKVVKTDSLKPWIGGSSSGKKIKYVIETSHGKNHRTGIKTGDVLKFENKCQ</sequence>
<dbReference type="Pfam" id="PF02643">
    <property type="entry name" value="DUF192"/>
    <property type="match status" value="1"/>
</dbReference>
<dbReference type="Gene3D" id="2.60.120.1140">
    <property type="entry name" value="Protein of unknown function DUF192"/>
    <property type="match status" value="1"/>
</dbReference>
<dbReference type="PANTHER" id="PTHR37953">
    <property type="entry name" value="UPF0127 PROTEIN MJ1496"/>
    <property type="match status" value="1"/>
</dbReference>
<accession>A0A1I4R290</accession>
<dbReference type="PANTHER" id="PTHR37953:SF1">
    <property type="entry name" value="UPF0127 PROTEIN MJ1496"/>
    <property type="match status" value="1"/>
</dbReference>
<organism evidence="1 2">
    <name type="scientific">Methanolobus profundi</name>
    <dbReference type="NCBI Taxonomy" id="487685"/>
    <lineage>
        <taxon>Archaea</taxon>
        <taxon>Methanobacteriati</taxon>
        <taxon>Methanobacteriota</taxon>
        <taxon>Stenosarchaea group</taxon>
        <taxon>Methanomicrobia</taxon>
        <taxon>Methanosarcinales</taxon>
        <taxon>Methanosarcinaceae</taxon>
        <taxon>Methanolobus</taxon>
    </lineage>
</organism>
<dbReference type="RefSeq" id="WP_091935032.1">
    <property type="nucleotide sequence ID" value="NZ_FOUJ01000002.1"/>
</dbReference>
<dbReference type="EMBL" id="FOUJ01000002">
    <property type="protein sequence ID" value="SFM46442.1"/>
    <property type="molecule type" value="Genomic_DNA"/>
</dbReference>
<evidence type="ECO:0000313" key="2">
    <source>
        <dbReference type="Proteomes" id="UP000198535"/>
    </source>
</evidence>
<name>A0A1I4R290_9EURY</name>
<evidence type="ECO:0008006" key="3">
    <source>
        <dbReference type="Google" id="ProtNLM"/>
    </source>
</evidence>
<dbReference type="InterPro" id="IPR038695">
    <property type="entry name" value="Saro_0823-like_sf"/>
</dbReference>
<proteinExistence type="predicted"/>
<dbReference type="InterPro" id="IPR003795">
    <property type="entry name" value="DUF192"/>
</dbReference>
<dbReference type="Proteomes" id="UP000198535">
    <property type="component" value="Unassembled WGS sequence"/>
</dbReference>